<feature type="domain" description="Glycosyltransferase 2-like" evidence="13">
    <location>
        <begin position="217"/>
        <end position="428"/>
    </location>
</feature>
<evidence type="ECO:0000256" key="6">
    <source>
        <dbReference type="ARBA" id="ARBA00022519"/>
    </source>
</evidence>
<keyword evidence="10 12" id="KW-1133">Transmembrane helix</keyword>
<evidence type="ECO:0000256" key="12">
    <source>
        <dbReference type="SAM" id="Phobius"/>
    </source>
</evidence>
<keyword evidence="7" id="KW-0328">Glycosyltransferase</keyword>
<proteinExistence type="inferred from homology"/>
<keyword evidence="8 14" id="KW-0808">Transferase</keyword>
<comment type="caution">
    <text evidence="14">The sequence shown here is derived from an EMBL/GenBank/DDBJ whole genome shotgun (WGS) entry which is preliminary data.</text>
</comment>
<keyword evidence="9 12" id="KW-0812">Transmembrane</keyword>
<dbReference type="PATRIC" id="fig|1280950.3.peg.589"/>
<dbReference type="InterPro" id="IPR050321">
    <property type="entry name" value="Glycosyltr_2/OpgH_subfam"/>
</dbReference>
<gene>
    <name evidence="14" type="ORF">HJO_02895</name>
</gene>
<evidence type="ECO:0000256" key="9">
    <source>
        <dbReference type="ARBA" id="ARBA00022692"/>
    </source>
</evidence>
<evidence type="ECO:0000256" key="2">
    <source>
        <dbReference type="ARBA" id="ARBA00005001"/>
    </source>
</evidence>
<evidence type="ECO:0000256" key="5">
    <source>
        <dbReference type="ARBA" id="ARBA00022475"/>
    </source>
</evidence>
<dbReference type="OrthoDB" id="9775281at2"/>
<keyword evidence="15" id="KW-1185">Reference proteome</keyword>
<evidence type="ECO:0000313" key="15">
    <source>
        <dbReference type="Proteomes" id="UP000025171"/>
    </source>
</evidence>
<dbReference type="STRING" id="1280950.HJO_02895"/>
<dbReference type="GO" id="GO:0005886">
    <property type="term" value="C:plasma membrane"/>
    <property type="evidence" value="ECO:0007669"/>
    <property type="project" value="UniProtKB-SubCell"/>
</dbReference>
<dbReference type="CDD" id="cd04191">
    <property type="entry name" value="Glucan_BSP_MdoH"/>
    <property type="match status" value="1"/>
</dbReference>
<dbReference type="AlphaFoldDB" id="A0A059FUK2"/>
<evidence type="ECO:0000256" key="10">
    <source>
        <dbReference type="ARBA" id="ARBA00022989"/>
    </source>
</evidence>
<dbReference type="InterPro" id="IPR001173">
    <property type="entry name" value="Glyco_trans_2-like"/>
</dbReference>
<dbReference type="Gene3D" id="3.90.550.10">
    <property type="entry name" value="Spore Coat Polysaccharide Biosynthesis Protein SpsA, Chain A"/>
    <property type="match status" value="1"/>
</dbReference>
<dbReference type="Proteomes" id="UP000025171">
    <property type="component" value="Unassembled WGS sequence"/>
</dbReference>
<dbReference type="eggNOG" id="COG2943">
    <property type="taxonomic scope" value="Bacteria"/>
</dbReference>
<keyword evidence="11 12" id="KW-0472">Membrane</keyword>
<dbReference type="PANTHER" id="PTHR43867:SF5">
    <property type="entry name" value="GLUCANS BIOSYNTHESIS GLUCOSYLTRANSFERASE H"/>
    <property type="match status" value="1"/>
</dbReference>
<dbReference type="InterPro" id="IPR029044">
    <property type="entry name" value="Nucleotide-diphossugar_trans"/>
</dbReference>
<evidence type="ECO:0000256" key="1">
    <source>
        <dbReference type="ARBA" id="ARBA00004429"/>
    </source>
</evidence>
<evidence type="ECO:0000256" key="4">
    <source>
        <dbReference type="ARBA" id="ARBA00020585"/>
    </source>
</evidence>
<protein>
    <recommendedName>
        <fullName evidence="4">Glucans biosynthesis glucosyltransferase H</fullName>
    </recommendedName>
</protein>
<organism evidence="14 15">
    <name type="scientific">Hyphomonas johnsonii MHS-2</name>
    <dbReference type="NCBI Taxonomy" id="1280950"/>
    <lineage>
        <taxon>Bacteria</taxon>
        <taxon>Pseudomonadati</taxon>
        <taxon>Pseudomonadota</taxon>
        <taxon>Alphaproteobacteria</taxon>
        <taxon>Hyphomonadales</taxon>
        <taxon>Hyphomonadaceae</taxon>
        <taxon>Hyphomonas</taxon>
    </lineage>
</organism>
<feature type="transmembrane region" description="Helical" evidence="12">
    <location>
        <begin position="39"/>
        <end position="60"/>
    </location>
</feature>
<keyword evidence="6" id="KW-0997">Cell inner membrane</keyword>
<dbReference type="EMBL" id="ARYK01000001">
    <property type="protein sequence ID" value="KCZ94287.1"/>
    <property type="molecule type" value="Genomic_DNA"/>
</dbReference>
<name>A0A059FUK2_9PROT</name>
<dbReference type="Pfam" id="PF13632">
    <property type="entry name" value="Glyco_trans_2_3"/>
    <property type="match status" value="1"/>
</dbReference>
<dbReference type="PANTHER" id="PTHR43867">
    <property type="entry name" value="CELLULOSE SYNTHASE CATALYTIC SUBUNIT A [UDP-FORMING]"/>
    <property type="match status" value="1"/>
</dbReference>
<comment type="subcellular location">
    <subcellularLocation>
        <location evidence="1">Cell inner membrane</location>
        <topology evidence="1">Multi-pass membrane protein</topology>
    </subcellularLocation>
</comment>
<feature type="transmembrane region" description="Helical" evidence="12">
    <location>
        <begin position="479"/>
        <end position="499"/>
    </location>
</feature>
<dbReference type="NCBIfam" id="NF003958">
    <property type="entry name" value="PRK05454.2-1"/>
    <property type="match status" value="1"/>
</dbReference>
<feature type="transmembrane region" description="Helical" evidence="12">
    <location>
        <begin position="389"/>
        <end position="414"/>
    </location>
</feature>
<dbReference type="RefSeq" id="WP_084141511.1">
    <property type="nucleotide sequence ID" value="NZ_ARYK01000001.1"/>
</dbReference>
<feature type="transmembrane region" description="Helical" evidence="12">
    <location>
        <begin position="538"/>
        <end position="571"/>
    </location>
</feature>
<dbReference type="NCBIfam" id="NF003962">
    <property type="entry name" value="PRK05454.2-5"/>
    <property type="match status" value="1"/>
</dbReference>
<comment type="similarity">
    <text evidence="3">Belongs to the glycosyltransferase 2 family. OpgH subfamily.</text>
</comment>
<feature type="transmembrane region" description="Helical" evidence="12">
    <location>
        <begin position="80"/>
        <end position="103"/>
    </location>
</feature>
<sequence length="708" mass="78218">MIGTRARPAEFPLSMPDQAFKTAETVNLSAPKSLKWRKIFLLVASLALAAWATREMYMVLNVSGVTVLEKLLLGVFSLNITWIAYAFVSSTIGFVSALANVLAPRRRPLLADNTLITGRTVIVFPIYNESVERVFATVQATAASLATAPGRFECFVLSDTNDPDIALQEETAFELLRASVPDGTLVHYRRRTMNLHRKAGNIRDFVTRWGGRYDYMIVFDADSFMNRETILELARRMDAAPSTGLIQTIPQLVGGKTLFARSQQFAAALYGPVLGSGLAWWAQNEGNFWGHNAIIRISALAGSAGLPEIPGRAPFGGSILSHDFVEAALLRRAGWNVQIAPEMSGSYEQGPPSIIDLSVRDRRWCQGNMQHMAVLLRTRGLTWTSRMHLCIGIFSYLASPLWLLFICVGMLLSLQNMFLTPAYFGETAALFPSWPVIDSERSYKLFMVTMAILFAPKLYGLIYGLVAPQWRASVGPAKVVLGVLAETLLSVLLAPVLMVEQTTAVYRVFRGKDGGWNPQEREANGYSVRDTFRHHAPAIILGVLLTVSAFAISPVFAAWLAPATIGMILAASLSHWTGKPRSGELARQLNLLECPEEVSPPASFLQSIAERPSYRALTPPSFSHLLKDRTLRARRLNIVDPYWPLKGSDVHTPLALARARADRLSSIEEYEIALRPPEKLALLNSPRDLDAVLEQFTARDLHYSTGTT</sequence>
<evidence type="ECO:0000259" key="13">
    <source>
        <dbReference type="Pfam" id="PF13632"/>
    </source>
</evidence>
<evidence type="ECO:0000256" key="3">
    <source>
        <dbReference type="ARBA" id="ARBA00009337"/>
    </source>
</evidence>
<evidence type="ECO:0000256" key="7">
    <source>
        <dbReference type="ARBA" id="ARBA00022676"/>
    </source>
</evidence>
<dbReference type="GO" id="GO:0016758">
    <property type="term" value="F:hexosyltransferase activity"/>
    <property type="evidence" value="ECO:0007669"/>
    <property type="project" value="TreeGrafter"/>
</dbReference>
<dbReference type="SUPFAM" id="SSF53448">
    <property type="entry name" value="Nucleotide-diphospho-sugar transferases"/>
    <property type="match status" value="1"/>
</dbReference>
<reference evidence="14 15" key="1">
    <citation type="journal article" date="2014" name="Antonie Van Leeuwenhoek">
        <title>Hyphomonas beringensis sp. nov. and Hyphomonas chukchiensis sp. nov., isolated from surface seawater of the Bering Sea and Chukchi Sea.</title>
        <authorList>
            <person name="Li C."/>
            <person name="Lai Q."/>
            <person name="Li G."/>
            <person name="Dong C."/>
            <person name="Wang J."/>
            <person name="Liao Y."/>
            <person name="Shao Z."/>
        </authorList>
    </citation>
    <scope>NUCLEOTIDE SEQUENCE [LARGE SCALE GENOMIC DNA]</scope>
    <source>
        <strain evidence="14 15">MHS-2</strain>
    </source>
</reference>
<accession>A0A059FUK2</accession>
<feature type="transmembrane region" description="Helical" evidence="12">
    <location>
        <begin position="445"/>
        <end position="467"/>
    </location>
</feature>
<evidence type="ECO:0000256" key="11">
    <source>
        <dbReference type="ARBA" id="ARBA00023136"/>
    </source>
</evidence>
<evidence type="ECO:0000256" key="8">
    <source>
        <dbReference type="ARBA" id="ARBA00022679"/>
    </source>
</evidence>
<comment type="pathway">
    <text evidence="2">Glycan metabolism; osmoregulated periplasmic glucan (OPG) biosynthesis.</text>
</comment>
<evidence type="ECO:0000313" key="14">
    <source>
        <dbReference type="EMBL" id="KCZ94287.1"/>
    </source>
</evidence>
<keyword evidence="5" id="KW-1003">Cell membrane</keyword>